<name>A0A2P2NED6_RHIMU</name>
<organism evidence="1">
    <name type="scientific">Rhizophora mucronata</name>
    <name type="common">Asiatic mangrove</name>
    <dbReference type="NCBI Taxonomy" id="61149"/>
    <lineage>
        <taxon>Eukaryota</taxon>
        <taxon>Viridiplantae</taxon>
        <taxon>Streptophyta</taxon>
        <taxon>Embryophyta</taxon>
        <taxon>Tracheophyta</taxon>
        <taxon>Spermatophyta</taxon>
        <taxon>Magnoliopsida</taxon>
        <taxon>eudicotyledons</taxon>
        <taxon>Gunneridae</taxon>
        <taxon>Pentapetalae</taxon>
        <taxon>rosids</taxon>
        <taxon>fabids</taxon>
        <taxon>Malpighiales</taxon>
        <taxon>Rhizophoraceae</taxon>
        <taxon>Rhizophora</taxon>
    </lineage>
</organism>
<accession>A0A2P2NED6</accession>
<protein>
    <submittedName>
        <fullName evidence="1">Uncharacterized protein</fullName>
    </submittedName>
</protein>
<evidence type="ECO:0000313" key="1">
    <source>
        <dbReference type="EMBL" id="MBX40833.1"/>
    </source>
</evidence>
<proteinExistence type="predicted"/>
<reference evidence="1" key="1">
    <citation type="submission" date="2018-02" db="EMBL/GenBank/DDBJ databases">
        <title>Rhizophora mucronata_Transcriptome.</title>
        <authorList>
            <person name="Meera S.P."/>
            <person name="Sreeshan A."/>
            <person name="Augustine A."/>
        </authorList>
    </citation>
    <scope>NUCLEOTIDE SEQUENCE</scope>
    <source>
        <tissue evidence="1">Leaf</tissue>
    </source>
</reference>
<sequence length="11" mass="1448">MRNFRKRQVRG</sequence>
<dbReference type="EMBL" id="GGEC01060349">
    <property type="protein sequence ID" value="MBX40833.1"/>
    <property type="molecule type" value="Transcribed_RNA"/>
</dbReference>